<keyword evidence="3" id="KW-1185">Reference proteome</keyword>
<proteinExistence type="predicted"/>
<dbReference type="OrthoDB" id="2505024at2759"/>
<comment type="caution">
    <text evidence="2">The sequence shown here is derived from an EMBL/GenBank/DDBJ whole genome shotgun (WGS) entry which is preliminary data.</text>
</comment>
<name>A0A2N5VLD5_9BASI</name>
<dbReference type="Proteomes" id="UP000235388">
    <property type="component" value="Unassembled WGS sequence"/>
</dbReference>
<evidence type="ECO:0000256" key="1">
    <source>
        <dbReference type="SAM" id="MobiDB-lite"/>
    </source>
</evidence>
<dbReference type="EMBL" id="PGCJ01000088">
    <property type="protein sequence ID" value="PLW50809.1"/>
    <property type="molecule type" value="Genomic_DNA"/>
</dbReference>
<protein>
    <submittedName>
        <fullName evidence="2">Uncharacterized protein</fullName>
    </submittedName>
</protein>
<evidence type="ECO:0000313" key="3">
    <source>
        <dbReference type="Proteomes" id="UP000235388"/>
    </source>
</evidence>
<organism evidence="2 3">
    <name type="scientific">Puccinia coronata f. sp. avenae</name>
    <dbReference type="NCBI Taxonomy" id="200324"/>
    <lineage>
        <taxon>Eukaryota</taxon>
        <taxon>Fungi</taxon>
        <taxon>Dikarya</taxon>
        <taxon>Basidiomycota</taxon>
        <taxon>Pucciniomycotina</taxon>
        <taxon>Pucciniomycetes</taxon>
        <taxon>Pucciniales</taxon>
        <taxon>Pucciniaceae</taxon>
        <taxon>Puccinia</taxon>
    </lineage>
</organism>
<sequence length="374" mass="41927">MNLKIPSDEWMNSPSMTTVHSVADLPDSILLHTINTIPTTALTKVTEKIPPVYRVLFLADLENSQFPGWTFAWDQPWECRWNQLLAKFIIKHWQNANHAGALKAFHMDPTESSNNVLQLCILHQWFIGRKDGVRLGHFSPQRKTAKKKSEKHSKFRLQLQQHQQDTLSKLPITQDEMELFYMIKCSSEAKEVSKKVLTRLPLTWRSVEFSTLARQLDEIHIQKLLTTKGRQHVQSFTLEHIRQSSTSSPHCRHKPVEHGSSSGARTAVFDWWSDRHCPTKAPAGGSDRPVRSVPGTGRTGPAGTGRTNLSDELALASVGQCPSDHRSNSRAAPARLSKAACSGCTPFFLGVRIGVRTPKGRAAIKPLTTQEVNP</sequence>
<accession>A0A2N5VLD5</accession>
<gene>
    <name evidence="2" type="ORF">PCANC_14324</name>
</gene>
<evidence type="ECO:0000313" key="2">
    <source>
        <dbReference type="EMBL" id="PLW50809.1"/>
    </source>
</evidence>
<dbReference type="AlphaFoldDB" id="A0A2N5VLD5"/>
<feature type="region of interest" description="Disordered" evidence="1">
    <location>
        <begin position="280"/>
        <end position="307"/>
    </location>
</feature>
<reference evidence="2 3" key="1">
    <citation type="submission" date="2017-11" db="EMBL/GenBank/DDBJ databases">
        <title>De novo assembly and phasing of dikaryotic genomes from two isolates of Puccinia coronata f. sp. avenae, the causal agent of oat crown rust.</title>
        <authorList>
            <person name="Miller M.E."/>
            <person name="Zhang Y."/>
            <person name="Omidvar V."/>
            <person name="Sperschneider J."/>
            <person name="Schwessinger B."/>
            <person name="Raley C."/>
            <person name="Palmer J.M."/>
            <person name="Garnica D."/>
            <person name="Upadhyaya N."/>
            <person name="Rathjen J."/>
            <person name="Taylor J.M."/>
            <person name="Park R.F."/>
            <person name="Dodds P.N."/>
            <person name="Hirsch C.D."/>
            <person name="Kianian S.F."/>
            <person name="Figueroa M."/>
        </authorList>
    </citation>
    <scope>NUCLEOTIDE SEQUENCE [LARGE SCALE GENOMIC DNA]</scope>
    <source>
        <strain evidence="2">12NC29</strain>
    </source>
</reference>